<evidence type="ECO:0000313" key="7">
    <source>
        <dbReference type="EMBL" id="RZC58572.1"/>
    </source>
</evidence>
<evidence type="ECO:0000259" key="5">
    <source>
        <dbReference type="PROSITE" id="PS51182"/>
    </source>
</evidence>
<sequence length="1098" mass="123477">MGLLRRFFYQQPPDRLLEIAERVYVFDCCFSTDVMEENDYKKYMDGIASQLLSHFPGGSFMVFNFKEGEMRSQISDILSEYDMTVMDYPRHYEGCPLLPLEMIHHFLRSSESWLSLGQQNVLLMHCERGGWLVLAFMLAALLLYRKQYTIEQKTLEMVYKQAPKELLHLVSPLNPQPSQLRYLQYISRRNLDSDWPPSDTPLTLNSLILGVLPVINGERSCRPIVRVYGQDPLTAAGRSSKLLFSTPKQKKRVRHSRQAESTMVKVDINCCVQGDVVLECIHLDEDMAREEMMFRLMFNTSFIQSNALLLTREDIDLLWDAKELFLKDFKVEVRFLDPGIHGSTSAVEVASGDEDETEGGGEEFFEVEEIFNNADGPGGASDSDNVNNVKNQKAIFDIHNDQDNKLDGENCQQNVKEDFGWEIVKLKHAKPGDGNHTDKLKVQHGFANDGDIKLEIGTPDTRRQLEAREVTDVQYQCETREIRQGAGYLATQGNECETPQENLDMGLLAQEFEKLLPPTPREQPTPNEKPAPDLVDVKQDEYRDSLSKESEAQQKMVEKGLHAQKFEKLLPPAPGEQPAPNVKTSLEPVAVGQDKYQNSVHASAQPPSGCNITAYSPNSVPADRVRTALSPNYAAPLLPPPSVSDPPPTEAGALRGPLPPAPRGPPPPPPGRPRPPGPPGPPGLLIVRPKVPQLVVRPFHWIRFTRVFPGSLWAEPQRSEEFESAPAFDVSELARLFSKPLDTNKEEDKSGAGISSPRPKRVKVHLIDLKKSNNTEIMLTKVKMPFSDMMTAALAMDESVLDDDQVENLIKFCPTKEEMEQLENYNGDKDVLGKCEQFFLELMKVPRMETKLRVFSFRNQFIAQILDLRKSLGTVNSACEEVRDSLKLKEIMKQVLYMGNAINQGTSRGLAIGFKLDSLLKLSETRAYTSKMSLMHYLCKVLAAKSPRLLDFHSALASLEAASKIQLKSLAEEMQAITDGLDKINQELIACANDGPVSEVFQKTLTGFTEFAEAEVASLISFYSVVGKNADALVMYFGEEPAKYPFEQVTTTLLSFVQMFRKAHEENLKEAQVERKKAERENSLERAKGIDPTKKITR</sequence>
<keyword evidence="2" id="KW-0378">Hydrolase</keyword>
<feature type="domain" description="C2 tensin-type" evidence="5">
    <location>
        <begin position="199"/>
        <end position="338"/>
    </location>
</feature>
<evidence type="ECO:0000256" key="3">
    <source>
        <dbReference type="RuleBase" id="RU361260"/>
    </source>
</evidence>
<evidence type="ECO:0000313" key="8">
    <source>
        <dbReference type="Proteomes" id="UP000316621"/>
    </source>
</evidence>
<dbReference type="InterPro" id="IPR035892">
    <property type="entry name" value="C2_domain_sf"/>
</dbReference>
<dbReference type="SMART" id="SM00498">
    <property type="entry name" value="FH2"/>
    <property type="match status" value="1"/>
</dbReference>
<reference evidence="7 8" key="1">
    <citation type="journal article" date="2018" name="Science">
        <title>The opium poppy genome and morphinan production.</title>
        <authorList>
            <person name="Guo L."/>
            <person name="Winzer T."/>
            <person name="Yang X."/>
            <person name="Li Y."/>
            <person name="Ning Z."/>
            <person name="He Z."/>
            <person name="Teodor R."/>
            <person name="Lu Y."/>
            <person name="Bowser T.A."/>
            <person name="Graham I.A."/>
            <person name="Ye K."/>
        </authorList>
    </citation>
    <scope>NUCLEOTIDE SEQUENCE [LARGE SCALE GENOMIC DNA]</scope>
    <source>
        <strain evidence="8">cv. HN1</strain>
        <tissue evidence="7">Leaves</tissue>
    </source>
</reference>
<evidence type="ECO:0000256" key="1">
    <source>
        <dbReference type="ARBA" id="ARBA00006468"/>
    </source>
</evidence>
<dbReference type="PROSITE" id="PS51444">
    <property type="entry name" value="FH2"/>
    <property type="match status" value="1"/>
</dbReference>
<dbReference type="Gene3D" id="1.20.58.2220">
    <property type="entry name" value="Formin, FH2 domain"/>
    <property type="match status" value="1"/>
</dbReference>
<gene>
    <name evidence="7" type="ORF">C5167_005867</name>
</gene>
<feature type="compositionally biased region" description="Pro residues" evidence="4">
    <location>
        <begin position="637"/>
        <end position="649"/>
    </location>
</feature>
<evidence type="ECO:0000259" key="6">
    <source>
        <dbReference type="PROSITE" id="PS51444"/>
    </source>
</evidence>
<feature type="region of interest" description="Disordered" evidence="4">
    <location>
        <begin position="517"/>
        <end position="537"/>
    </location>
</feature>
<dbReference type="Gramene" id="RZC58572">
    <property type="protein sequence ID" value="RZC58572"/>
    <property type="gene ID" value="C5167_005867"/>
</dbReference>
<dbReference type="SMART" id="SM01326">
    <property type="entry name" value="PTEN_C2"/>
    <property type="match status" value="1"/>
</dbReference>
<dbReference type="InterPro" id="IPR014020">
    <property type="entry name" value="Tensin_C2-dom"/>
</dbReference>
<feature type="domain" description="FH2" evidence="6">
    <location>
        <begin position="686"/>
        <end position="1086"/>
    </location>
</feature>
<feature type="compositionally biased region" description="Pro residues" evidence="4">
    <location>
        <begin position="657"/>
        <end position="682"/>
    </location>
</feature>
<dbReference type="InterPro" id="IPR015425">
    <property type="entry name" value="FH2_Formin"/>
</dbReference>
<dbReference type="InterPro" id="IPR042201">
    <property type="entry name" value="FH2_Formin_sf"/>
</dbReference>
<dbReference type="OrthoDB" id="1668162at2759"/>
<keyword evidence="8" id="KW-1185">Reference proteome</keyword>
<dbReference type="PROSITE" id="PS51182">
    <property type="entry name" value="C2_TENSIN"/>
    <property type="match status" value="1"/>
</dbReference>
<dbReference type="Proteomes" id="UP000316621">
    <property type="component" value="Chromosome 4"/>
</dbReference>
<evidence type="ECO:0000256" key="4">
    <source>
        <dbReference type="SAM" id="MobiDB-lite"/>
    </source>
</evidence>
<keyword evidence="2" id="KW-0904">Protein phosphatase</keyword>
<dbReference type="EMBL" id="CM010718">
    <property type="protein sequence ID" value="RZC58572.1"/>
    <property type="molecule type" value="Genomic_DNA"/>
</dbReference>
<dbReference type="Gene3D" id="3.90.190.10">
    <property type="entry name" value="Protein tyrosine phosphatase superfamily"/>
    <property type="match status" value="1"/>
</dbReference>
<proteinExistence type="inferred from homology"/>
<feature type="region of interest" description="Disordered" evidence="4">
    <location>
        <begin position="632"/>
        <end position="685"/>
    </location>
</feature>
<dbReference type="Gene3D" id="2.60.40.1110">
    <property type="match status" value="1"/>
</dbReference>
<name>A0A4Y7JEV0_PAPSO</name>
<dbReference type="Pfam" id="PF02181">
    <property type="entry name" value="FH2"/>
    <property type="match status" value="1"/>
</dbReference>
<feature type="region of interest" description="Disordered" evidence="4">
    <location>
        <begin position="1070"/>
        <end position="1098"/>
    </location>
</feature>
<evidence type="ECO:0000256" key="2">
    <source>
        <dbReference type="ARBA" id="ARBA00022912"/>
    </source>
</evidence>
<dbReference type="InterPro" id="IPR051144">
    <property type="entry name" value="Formin_homology_domain"/>
</dbReference>
<protein>
    <recommendedName>
        <fullName evidence="3">Formin-like protein</fullName>
    </recommendedName>
</protein>
<dbReference type="InterPro" id="IPR029021">
    <property type="entry name" value="Prot-tyrosine_phosphatase-like"/>
</dbReference>
<accession>A0A4Y7JEV0</accession>
<organism evidence="7 8">
    <name type="scientific">Papaver somniferum</name>
    <name type="common">Opium poppy</name>
    <dbReference type="NCBI Taxonomy" id="3469"/>
    <lineage>
        <taxon>Eukaryota</taxon>
        <taxon>Viridiplantae</taxon>
        <taxon>Streptophyta</taxon>
        <taxon>Embryophyta</taxon>
        <taxon>Tracheophyta</taxon>
        <taxon>Spermatophyta</taxon>
        <taxon>Magnoliopsida</taxon>
        <taxon>Ranunculales</taxon>
        <taxon>Papaveraceae</taxon>
        <taxon>Papaveroideae</taxon>
        <taxon>Papaver</taxon>
    </lineage>
</organism>
<dbReference type="SUPFAM" id="SSF101447">
    <property type="entry name" value="Formin homology 2 domain (FH2 domain)"/>
    <property type="match status" value="1"/>
</dbReference>
<dbReference type="STRING" id="3469.A0A4Y7JEV0"/>
<dbReference type="PANTHER" id="PTHR45733:SF10">
    <property type="entry name" value="FORMIN-LIKE PROTEIN 15A-RELATED"/>
    <property type="match status" value="1"/>
</dbReference>
<dbReference type="GO" id="GO:0004721">
    <property type="term" value="F:phosphoprotein phosphatase activity"/>
    <property type="evidence" value="ECO:0007669"/>
    <property type="project" value="UniProtKB-KW"/>
</dbReference>
<comment type="similarity">
    <text evidence="1">Belongs to the formin-like family. Class-II subfamily.</text>
</comment>
<dbReference type="AlphaFoldDB" id="A0A4Y7JEV0"/>
<dbReference type="PANTHER" id="PTHR45733">
    <property type="entry name" value="FORMIN-J"/>
    <property type="match status" value="1"/>
</dbReference>
<dbReference type="SUPFAM" id="SSF52799">
    <property type="entry name" value="(Phosphotyrosine protein) phosphatases II"/>
    <property type="match status" value="1"/>
</dbReference>
<dbReference type="Pfam" id="PF10409">
    <property type="entry name" value="PTEN_C2"/>
    <property type="match status" value="1"/>
</dbReference>
<dbReference type="SUPFAM" id="SSF49562">
    <property type="entry name" value="C2 domain (Calcium/lipid-binding domain, CaLB)"/>
    <property type="match status" value="1"/>
</dbReference>
<feature type="compositionally biased region" description="Pro residues" evidence="4">
    <location>
        <begin position="517"/>
        <end position="529"/>
    </location>
</feature>